<dbReference type="Proteomes" id="UP000093482">
    <property type="component" value="Unassembled WGS sequence"/>
</dbReference>
<name>A0A1C0YB95_9BACL</name>
<evidence type="ECO:0000313" key="2">
    <source>
        <dbReference type="Proteomes" id="UP000093482"/>
    </source>
</evidence>
<gene>
    <name evidence="1" type="ORF">A6K76_03180</name>
</gene>
<evidence type="ECO:0000313" key="1">
    <source>
        <dbReference type="EMBL" id="OCS84405.1"/>
    </source>
</evidence>
<dbReference type="EMBL" id="MATO01000078">
    <property type="protein sequence ID" value="OCS84405.1"/>
    <property type="molecule type" value="Genomic_DNA"/>
</dbReference>
<proteinExistence type="predicted"/>
<keyword evidence="2" id="KW-1185">Reference proteome</keyword>
<protein>
    <submittedName>
        <fullName evidence="1">Uncharacterized protein</fullName>
    </submittedName>
</protein>
<comment type="caution">
    <text evidence="1">The sequence shown here is derived from an EMBL/GenBank/DDBJ whole genome shotgun (WGS) entry which is preliminary data.</text>
</comment>
<organism evidence="1 2">
    <name type="scientific">Caryophanon latum</name>
    <dbReference type="NCBI Taxonomy" id="33977"/>
    <lineage>
        <taxon>Bacteria</taxon>
        <taxon>Bacillati</taxon>
        <taxon>Bacillota</taxon>
        <taxon>Bacilli</taxon>
        <taxon>Bacillales</taxon>
        <taxon>Caryophanaceae</taxon>
        <taxon>Caryophanon</taxon>
    </lineage>
</organism>
<reference evidence="1 2" key="1">
    <citation type="submission" date="2016-07" db="EMBL/GenBank/DDBJ databases">
        <title>Caryophanon latum genome sequencing.</title>
        <authorList>
            <person name="Verma A."/>
            <person name="Pal Y."/>
            <person name="Krishnamurthi S."/>
        </authorList>
    </citation>
    <scope>NUCLEOTIDE SEQUENCE [LARGE SCALE GENOMIC DNA]</scope>
    <source>
        <strain evidence="1 2">DSM 14151</strain>
    </source>
</reference>
<dbReference type="AlphaFoldDB" id="A0A1C0YB95"/>
<sequence length="76" mass="8526">MQLFSGRARAARLLGEKLVTQDPTDAKYERRGGLSRAPGKRAANRALPNDWLINTLGNEQLILKKNIKKSLKQLPE</sequence>
<accession>A0A1C0YB95</accession>